<name>A0A941IJX5_9ACTN</name>
<comment type="caution">
    <text evidence="1">The sequence shown here is derived from an EMBL/GenBank/DDBJ whole genome shotgun (WGS) entry which is preliminary data.</text>
</comment>
<evidence type="ECO:0000313" key="2">
    <source>
        <dbReference type="Proteomes" id="UP000676325"/>
    </source>
</evidence>
<evidence type="ECO:0000313" key="1">
    <source>
        <dbReference type="EMBL" id="MBR7831240.1"/>
    </source>
</evidence>
<dbReference type="EMBL" id="JAGSOH010000201">
    <property type="protein sequence ID" value="MBR7831240.1"/>
    <property type="molecule type" value="Genomic_DNA"/>
</dbReference>
<protein>
    <submittedName>
        <fullName evidence="1">Uncharacterized protein</fullName>
    </submittedName>
</protein>
<accession>A0A941IJX5</accession>
<keyword evidence="2" id="KW-1185">Reference proteome</keyword>
<dbReference type="RefSeq" id="WP_212522354.1">
    <property type="nucleotide sequence ID" value="NZ_JAGSOH010000201.1"/>
</dbReference>
<proteinExistence type="predicted"/>
<reference evidence="1" key="1">
    <citation type="submission" date="2021-04" db="EMBL/GenBank/DDBJ databases">
        <title>Genome based classification of Actinospica acidithermotolerans sp. nov., an actinobacterium isolated from an Indonesian hot spring.</title>
        <authorList>
            <person name="Kusuma A.B."/>
            <person name="Putra K.E."/>
            <person name="Nafisah S."/>
            <person name="Loh J."/>
            <person name="Nouioui I."/>
            <person name="Goodfellow M."/>
        </authorList>
    </citation>
    <scope>NUCLEOTIDE SEQUENCE</scope>
    <source>
        <strain evidence="1">MGRD01-02</strain>
    </source>
</reference>
<dbReference type="AlphaFoldDB" id="A0A941IJX5"/>
<sequence length="337" mass="36911">MADTLSSGAMSQMSGGDVSFPPIENGLDYLCSVVDHLVKTGEESPGARDLKYAVLHLQAAVEVLLKARLQAEHWTLVFKVPGTAARAKFESGEFESCSTEETLARLRDIVGLDFAAKDVTALNKLRKDRNALQHYGLTASGPATEARAGRVLDFLVGFLDEQLLSTLDAAVVDRLERDYTGHIRRGLGEIRAFVRNRMNRLRPELDPWSPRVVQCHQCNQFALLVDGQANRCHFCGIDWGEQAATGLAEVLGSFGSPARCPGCGENELVRGVVTAYSGEELALCFACSEEFGSLTECADCEHPFAPQDGENLCSTCFDDEHYNQMQHFYTVTNPEIG</sequence>
<dbReference type="Proteomes" id="UP000676325">
    <property type="component" value="Unassembled WGS sequence"/>
</dbReference>
<organism evidence="1 2">
    <name type="scientific">Actinospica acidithermotolerans</name>
    <dbReference type="NCBI Taxonomy" id="2828514"/>
    <lineage>
        <taxon>Bacteria</taxon>
        <taxon>Bacillati</taxon>
        <taxon>Actinomycetota</taxon>
        <taxon>Actinomycetes</taxon>
        <taxon>Catenulisporales</taxon>
        <taxon>Actinospicaceae</taxon>
        <taxon>Actinospica</taxon>
    </lineage>
</organism>
<gene>
    <name evidence="1" type="ORF">KDK95_33350</name>
</gene>